<dbReference type="InterPro" id="IPR029034">
    <property type="entry name" value="Cystine-knot_cytokine"/>
</dbReference>
<dbReference type="AlphaFoldDB" id="A0A210PF98"/>
<dbReference type="PROSITE" id="PS51362">
    <property type="entry name" value="TGF_BETA_2"/>
    <property type="match status" value="1"/>
</dbReference>
<evidence type="ECO:0000256" key="10">
    <source>
        <dbReference type="SAM" id="SignalP"/>
    </source>
</evidence>
<evidence type="ECO:0000256" key="2">
    <source>
        <dbReference type="ARBA" id="ARBA00006656"/>
    </source>
</evidence>
<dbReference type="PANTHER" id="PTHR11848:SF270">
    <property type="entry name" value="BONE MORPHOGENETIC PROTEIN 3-LIKE"/>
    <property type="match status" value="1"/>
</dbReference>
<keyword evidence="5 8" id="KW-0339">Growth factor</keyword>
<comment type="similarity">
    <text evidence="2 8">Belongs to the TGF-beta family.</text>
</comment>
<dbReference type="InterPro" id="IPR017948">
    <property type="entry name" value="TGFb_CS"/>
</dbReference>
<keyword evidence="7" id="KW-0325">Glycoprotein</keyword>
<dbReference type="InterPro" id="IPR015615">
    <property type="entry name" value="TGF-beta-rel"/>
</dbReference>
<gene>
    <name evidence="12" type="ORF">KP79_PYT05404</name>
</gene>
<evidence type="ECO:0000256" key="6">
    <source>
        <dbReference type="ARBA" id="ARBA00023157"/>
    </source>
</evidence>
<feature type="region of interest" description="Disordered" evidence="9">
    <location>
        <begin position="328"/>
        <end position="376"/>
    </location>
</feature>
<dbReference type="GO" id="GO:0005615">
    <property type="term" value="C:extracellular space"/>
    <property type="evidence" value="ECO:0007669"/>
    <property type="project" value="TreeGrafter"/>
</dbReference>
<keyword evidence="13" id="KW-1185">Reference proteome</keyword>
<evidence type="ECO:0000313" key="13">
    <source>
        <dbReference type="Proteomes" id="UP000242188"/>
    </source>
</evidence>
<evidence type="ECO:0000256" key="8">
    <source>
        <dbReference type="RuleBase" id="RU000354"/>
    </source>
</evidence>
<evidence type="ECO:0000256" key="4">
    <source>
        <dbReference type="ARBA" id="ARBA00022729"/>
    </source>
</evidence>
<organism evidence="12 13">
    <name type="scientific">Mizuhopecten yessoensis</name>
    <name type="common">Japanese scallop</name>
    <name type="synonym">Patinopecten yessoensis</name>
    <dbReference type="NCBI Taxonomy" id="6573"/>
    <lineage>
        <taxon>Eukaryota</taxon>
        <taxon>Metazoa</taxon>
        <taxon>Spiralia</taxon>
        <taxon>Lophotrochozoa</taxon>
        <taxon>Mollusca</taxon>
        <taxon>Bivalvia</taxon>
        <taxon>Autobranchia</taxon>
        <taxon>Pteriomorphia</taxon>
        <taxon>Pectinida</taxon>
        <taxon>Pectinoidea</taxon>
        <taxon>Pectinidae</taxon>
        <taxon>Mizuhopecten</taxon>
    </lineage>
</organism>
<dbReference type="FunFam" id="2.10.90.10:FF:000001">
    <property type="entry name" value="Bone morphogenetic protein 4"/>
    <property type="match status" value="1"/>
</dbReference>
<dbReference type="CDD" id="cd13763">
    <property type="entry name" value="TGF_beta_BMP3_like"/>
    <property type="match status" value="1"/>
</dbReference>
<sequence>MFHTVNLTVLLGVLVCVVLSREVSDGPQNVLLNEAVKTLLGFKDEHPRDQISSPYGVGQEAPKYMLDLYDRFRNSQISKGHLSGNTVRSIHAEIAEVNGEEMFVFNLTSIIPSERLLSAEIHLYKRKMKKARRRRRDLDLLMYEIAPHYMSENGKITMRAESFGWQWYDVTDAALSCLAARRDTPHLFALKFQVEWQNGKIKDVALKKFIRHHSMPFLIIYSNDTQNNELDSLENLAENMHKEKKEDSDFVSSNTGSLIDFSRRFADDKLNSEIDSNDHSQDKTSKSVQRRQKRSIFNNKIPEDPADYDNFHRKFNIPQTHPDILQARRESRHKISDSRLIPFPDEDRRKNRRNNRKNRKNKRKNRRRKNKNSNLLFPKEWDRFRGTGTEENQHGDICSKRKLILDFADIGWEDKIIAPKSFEAHYCAGSCPFPLTKKLRPSNHATIQSMVHAIGIHTDVPAPCCVPESLSSITLLFFDSNRNVVLKNYPSIQAATLESRVQQVLLPQTALHTSPPYLKQRDPTLRTSYTPMAH</sequence>
<dbReference type="Pfam" id="PF00019">
    <property type="entry name" value="TGF_beta"/>
    <property type="match status" value="1"/>
</dbReference>
<evidence type="ECO:0000256" key="9">
    <source>
        <dbReference type="SAM" id="MobiDB-lite"/>
    </source>
</evidence>
<feature type="region of interest" description="Disordered" evidence="9">
    <location>
        <begin position="272"/>
        <end position="314"/>
    </location>
</feature>
<keyword evidence="3" id="KW-0964">Secreted</keyword>
<dbReference type="OrthoDB" id="5987191at2759"/>
<accession>A0A210PF98</accession>
<dbReference type="InterPro" id="IPR001111">
    <property type="entry name" value="TGF-b_propeptide"/>
</dbReference>
<evidence type="ECO:0000256" key="5">
    <source>
        <dbReference type="ARBA" id="ARBA00023030"/>
    </source>
</evidence>
<keyword evidence="4 10" id="KW-0732">Signal</keyword>
<evidence type="ECO:0000313" key="12">
    <source>
        <dbReference type="EMBL" id="OWF35162.1"/>
    </source>
</evidence>
<dbReference type="Pfam" id="PF00688">
    <property type="entry name" value="TGFb_propeptide"/>
    <property type="match status" value="1"/>
</dbReference>
<keyword evidence="6" id="KW-1015">Disulfide bond</keyword>
<feature type="chain" id="PRO_5013369817" evidence="10">
    <location>
        <begin position="21"/>
        <end position="534"/>
    </location>
</feature>
<feature type="domain" description="TGF-beta family profile" evidence="11">
    <location>
        <begin position="366"/>
        <end position="500"/>
    </location>
</feature>
<comment type="caution">
    <text evidence="12">The sequence shown here is derived from an EMBL/GenBank/DDBJ whole genome shotgun (WGS) entry which is preliminary data.</text>
</comment>
<evidence type="ECO:0000256" key="3">
    <source>
        <dbReference type="ARBA" id="ARBA00022525"/>
    </source>
</evidence>
<dbReference type="PROSITE" id="PS00250">
    <property type="entry name" value="TGF_BETA_1"/>
    <property type="match status" value="1"/>
</dbReference>
<feature type="signal peptide" evidence="10">
    <location>
        <begin position="1"/>
        <end position="20"/>
    </location>
</feature>
<feature type="compositionally biased region" description="Basic and acidic residues" evidence="9">
    <location>
        <begin position="328"/>
        <end position="337"/>
    </location>
</feature>
<dbReference type="PANTHER" id="PTHR11848">
    <property type="entry name" value="TGF-BETA FAMILY"/>
    <property type="match status" value="1"/>
</dbReference>
<reference evidence="12 13" key="1">
    <citation type="journal article" date="2017" name="Nat. Ecol. Evol.">
        <title>Scallop genome provides insights into evolution of bilaterian karyotype and development.</title>
        <authorList>
            <person name="Wang S."/>
            <person name="Zhang J."/>
            <person name="Jiao W."/>
            <person name="Li J."/>
            <person name="Xun X."/>
            <person name="Sun Y."/>
            <person name="Guo X."/>
            <person name="Huan P."/>
            <person name="Dong B."/>
            <person name="Zhang L."/>
            <person name="Hu X."/>
            <person name="Sun X."/>
            <person name="Wang J."/>
            <person name="Zhao C."/>
            <person name="Wang Y."/>
            <person name="Wang D."/>
            <person name="Huang X."/>
            <person name="Wang R."/>
            <person name="Lv J."/>
            <person name="Li Y."/>
            <person name="Zhang Z."/>
            <person name="Liu B."/>
            <person name="Lu W."/>
            <person name="Hui Y."/>
            <person name="Liang J."/>
            <person name="Zhou Z."/>
            <person name="Hou R."/>
            <person name="Li X."/>
            <person name="Liu Y."/>
            <person name="Li H."/>
            <person name="Ning X."/>
            <person name="Lin Y."/>
            <person name="Zhao L."/>
            <person name="Xing Q."/>
            <person name="Dou J."/>
            <person name="Li Y."/>
            <person name="Mao J."/>
            <person name="Guo H."/>
            <person name="Dou H."/>
            <person name="Li T."/>
            <person name="Mu C."/>
            <person name="Jiang W."/>
            <person name="Fu Q."/>
            <person name="Fu X."/>
            <person name="Miao Y."/>
            <person name="Liu J."/>
            <person name="Yu Q."/>
            <person name="Li R."/>
            <person name="Liao H."/>
            <person name="Li X."/>
            <person name="Kong Y."/>
            <person name="Jiang Z."/>
            <person name="Chourrout D."/>
            <person name="Li R."/>
            <person name="Bao Z."/>
        </authorList>
    </citation>
    <scope>NUCLEOTIDE SEQUENCE [LARGE SCALE GENOMIC DNA]</scope>
    <source>
        <strain evidence="12 13">PY_sf001</strain>
    </source>
</reference>
<protein>
    <submittedName>
        <fullName evidence="12">Bone morphogenetic protein 3B</fullName>
    </submittedName>
</protein>
<evidence type="ECO:0000256" key="1">
    <source>
        <dbReference type="ARBA" id="ARBA00004613"/>
    </source>
</evidence>
<evidence type="ECO:0000259" key="11">
    <source>
        <dbReference type="PROSITE" id="PS51362"/>
    </source>
</evidence>
<dbReference type="Proteomes" id="UP000242188">
    <property type="component" value="Unassembled WGS sequence"/>
</dbReference>
<dbReference type="SUPFAM" id="SSF57501">
    <property type="entry name" value="Cystine-knot cytokines"/>
    <property type="match status" value="1"/>
</dbReference>
<feature type="compositionally biased region" description="Basic and acidic residues" evidence="9">
    <location>
        <begin position="272"/>
        <end position="285"/>
    </location>
</feature>
<dbReference type="STRING" id="6573.A0A210PF98"/>
<dbReference type="EMBL" id="NEDP02076739">
    <property type="protein sequence ID" value="OWF35162.1"/>
    <property type="molecule type" value="Genomic_DNA"/>
</dbReference>
<proteinExistence type="inferred from homology"/>
<evidence type="ECO:0000256" key="7">
    <source>
        <dbReference type="ARBA" id="ARBA00023180"/>
    </source>
</evidence>
<feature type="compositionally biased region" description="Basic residues" evidence="9">
    <location>
        <begin position="350"/>
        <end position="371"/>
    </location>
</feature>
<dbReference type="GO" id="GO:0008083">
    <property type="term" value="F:growth factor activity"/>
    <property type="evidence" value="ECO:0007669"/>
    <property type="project" value="UniProtKB-KW"/>
</dbReference>
<dbReference type="GO" id="GO:0005125">
    <property type="term" value="F:cytokine activity"/>
    <property type="evidence" value="ECO:0007669"/>
    <property type="project" value="TreeGrafter"/>
</dbReference>
<dbReference type="InterPro" id="IPR001839">
    <property type="entry name" value="TGF-b_C"/>
</dbReference>
<comment type="subcellular location">
    <subcellularLocation>
        <location evidence="1">Secreted</location>
    </subcellularLocation>
</comment>
<dbReference type="Gene3D" id="2.10.90.10">
    <property type="entry name" value="Cystine-knot cytokines"/>
    <property type="match status" value="1"/>
</dbReference>
<name>A0A210PF98_MIZYE</name>
<dbReference type="SMART" id="SM00204">
    <property type="entry name" value="TGFB"/>
    <property type="match status" value="1"/>
</dbReference>